<organism evidence="2 3">
    <name type="scientific">Pseudonocardia dioxanivorans (strain ATCC 55486 / DSM 44775 / JCM 13855 / CB1190)</name>
    <dbReference type="NCBI Taxonomy" id="675635"/>
    <lineage>
        <taxon>Bacteria</taxon>
        <taxon>Bacillati</taxon>
        <taxon>Actinomycetota</taxon>
        <taxon>Actinomycetes</taxon>
        <taxon>Pseudonocardiales</taxon>
        <taxon>Pseudonocardiaceae</taxon>
        <taxon>Pseudonocardia</taxon>
    </lineage>
</organism>
<dbReference type="HOGENOM" id="CLU_787256_0_0_11"/>
<sequence>MAEHDGESITTRLQGDVLHLTINRPRARNALRIADKQALTATIAGRASTSRAIVLSGAGEAAFCGGSDLEEMSALDVEQYLEMQYVENALYESIMRSRVPVVAAVHGWALGTGCVLAAACDFVFADTSATFGQPEVLNGAPTPLHGALLPSIIGLNRARWMVLTGRTASAELAQQWGMVHSVTAAGGAAAQTIVFAQDLADSTHPSSMALQKGIVESWIRHPLRRGRKDVHVNRRLRLGAPAVGRGADAWADAAGDRRMMRRCRSDVAAQQRRRSGAAGFHIGGGPCVRADRWLAVRTATVVLGSGPVGLLAALGPRDTGGRNRGQMPVRTRLTDGPRRAGPSRSQVGEGSS</sequence>
<dbReference type="Gene3D" id="3.90.226.10">
    <property type="entry name" value="2-enoyl-CoA Hydratase, Chain A, domain 1"/>
    <property type="match status" value="1"/>
</dbReference>
<evidence type="ECO:0000313" key="2">
    <source>
        <dbReference type="EMBL" id="AEA28870.1"/>
    </source>
</evidence>
<dbReference type="PANTHER" id="PTHR11941">
    <property type="entry name" value="ENOYL-COA HYDRATASE-RELATED"/>
    <property type="match status" value="1"/>
</dbReference>
<dbReference type="SUPFAM" id="SSF52096">
    <property type="entry name" value="ClpP/crotonase"/>
    <property type="match status" value="1"/>
</dbReference>
<dbReference type="EMBL" id="CP002594">
    <property type="protein sequence ID" value="AEA28870.1"/>
    <property type="molecule type" value="Genomic_DNA"/>
</dbReference>
<dbReference type="KEGG" id="pdx:Psed_6794"/>
<evidence type="ECO:0000256" key="1">
    <source>
        <dbReference type="SAM" id="MobiDB-lite"/>
    </source>
</evidence>
<gene>
    <name evidence="2" type="ordered locus">Psed_6794</name>
</gene>
<protein>
    <submittedName>
        <fullName evidence="2">Enoyl-CoA hydratase/isomerase</fullName>
    </submittedName>
</protein>
<accession>F2L6H6</accession>
<feature type="compositionally biased region" description="Polar residues" evidence="1">
    <location>
        <begin position="343"/>
        <end position="352"/>
    </location>
</feature>
<dbReference type="eggNOG" id="COG1024">
    <property type="taxonomic scope" value="Bacteria"/>
</dbReference>
<dbReference type="PANTHER" id="PTHR11941:SF54">
    <property type="entry name" value="ENOYL-COA HYDRATASE, MITOCHONDRIAL"/>
    <property type="match status" value="1"/>
</dbReference>
<dbReference type="InterPro" id="IPR029045">
    <property type="entry name" value="ClpP/crotonase-like_dom_sf"/>
</dbReference>
<dbReference type="InterPro" id="IPR001753">
    <property type="entry name" value="Enoyl-CoA_hydra/iso"/>
</dbReference>
<geneLocation type="plasmid" evidence="2 3">
    <name>pPSED01</name>
</geneLocation>
<feature type="region of interest" description="Disordered" evidence="1">
    <location>
        <begin position="315"/>
        <end position="352"/>
    </location>
</feature>
<dbReference type="CDD" id="cd06558">
    <property type="entry name" value="crotonase-like"/>
    <property type="match status" value="1"/>
</dbReference>
<dbReference type="GO" id="GO:0003824">
    <property type="term" value="F:catalytic activity"/>
    <property type="evidence" value="ECO:0007669"/>
    <property type="project" value="UniProtKB-ARBA"/>
</dbReference>
<dbReference type="RefSeq" id="WP_013678762.1">
    <property type="nucleotide sequence ID" value="NC_015314.1"/>
</dbReference>
<evidence type="ECO:0000313" key="3">
    <source>
        <dbReference type="Proteomes" id="UP000007809"/>
    </source>
</evidence>
<reference evidence="2 3" key="1">
    <citation type="journal article" date="2011" name="J. Bacteriol.">
        <title>Genome sequence of the 1,4-dioxane-degrading Pseudonocardia dioxanivorans strain CB1190.</title>
        <authorList>
            <person name="Sales C.M."/>
            <person name="Mahendra S."/>
            <person name="Grostern A."/>
            <person name="Parales R.E."/>
            <person name="Goodwin L.A."/>
            <person name="Woyke T."/>
            <person name="Nolan M."/>
            <person name="Lapidus A."/>
            <person name="Chertkov O."/>
            <person name="Ovchinnikova G."/>
            <person name="Sczyrba A."/>
            <person name="Alvarez-Cohen L."/>
        </authorList>
    </citation>
    <scope>NUCLEOTIDE SEQUENCE [LARGE SCALE GENOMIC DNA]</scope>
    <source>
        <strain evidence="3">ATCC 55486 / DSM 44775 / JCM 13855 / CB1190</strain>
    </source>
</reference>
<dbReference type="GO" id="GO:0006635">
    <property type="term" value="P:fatty acid beta-oxidation"/>
    <property type="evidence" value="ECO:0007669"/>
    <property type="project" value="TreeGrafter"/>
</dbReference>
<dbReference type="Proteomes" id="UP000007809">
    <property type="component" value="Plasmid pPSED01"/>
</dbReference>
<dbReference type="Pfam" id="PF00378">
    <property type="entry name" value="ECH_1"/>
    <property type="match status" value="1"/>
</dbReference>
<name>F2L6H6_PSEUX</name>
<keyword evidence="3" id="KW-1185">Reference proteome</keyword>
<dbReference type="AlphaFoldDB" id="F2L6H6"/>
<proteinExistence type="predicted"/>
<keyword evidence="2" id="KW-0614">Plasmid</keyword>
<dbReference type="OrthoDB" id="9807606at2"/>